<dbReference type="KEGG" id="sre:PTSG_03436"/>
<dbReference type="FunFam" id="3.40.50.300:FF:000360">
    <property type="entry name" value="RAB9B, member RAS oncogene family"/>
    <property type="match status" value="1"/>
</dbReference>
<dbReference type="Pfam" id="PF00071">
    <property type="entry name" value="Ras"/>
    <property type="match status" value="1"/>
</dbReference>
<dbReference type="PRINTS" id="PR00449">
    <property type="entry name" value="RASTRNSFRMNG"/>
</dbReference>
<dbReference type="NCBIfam" id="TIGR00231">
    <property type="entry name" value="small_GTP"/>
    <property type="match status" value="1"/>
</dbReference>
<evidence type="ECO:0000256" key="17">
    <source>
        <dbReference type="ARBA" id="ARBA00047660"/>
    </source>
</evidence>
<dbReference type="InterPro" id="IPR005225">
    <property type="entry name" value="Small_GTP-bd"/>
</dbReference>
<dbReference type="EC" id="3.6.5.2" evidence="5"/>
<evidence type="ECO:0000256" key="16">
    <source>
        <dbReference type="ARBA" id="ARBA00023329"/>
    </source>
</evidence>
<evidence type="ECO:0000256" key="7">
    <source>
        <dbReference type="ARBA" id="ARBA00022475"/>
    </source>
</evidence>
<keyword evidence="11" id="KW-0653">Protein transport</keyword>
<keyword evidence="12" id="KW-0342">GTP-binding</keyword>
<keyword evidence="13" id="KW-0472">Membrane</keyword>
<proteinExistence type="inferred from homology"/>
<dbReference type="Gene3D" id="3.40.50.300">
    <property type="entry name" value="P-loop containing nucleotide triphosphate hydrolases"/>
    <property type="match status" value="1"/>
</dbReference>
<evidence type="ECO:0000256" key="3">
    <source>
        <dbReference type="ARBA" id="ARBA00004616"/>
    </source>
</evidence>
<dbReference type="PANTHER" id="PTHR47981">
    <property type="entry name" value="RAB FAMILY"/>
    <property type="match status" value="1"/>
</dbReference>
<evidence type="ECO:0000256" key="9">
    <source>
        <dbReference type="ARBA" id="ARBA00022741"/>
    </source>
</evidence>
<dbReference type="SUPFAM" id="SSF52540">
    <property type="entry name" value="P-loop containing nucleoside triphosphate hydrolases"/>
    <property type="match status" value="1"/>
</dbReference>
<evidence type="ECO:0000313" key="19">
    <source>
        <dbReference type="Proteomes" id="UP000007799"/>
    </source>
</evidence>
<evidence type="ECO:0000256" key="2">
    <source>
        <dbReference type="ARBA" id="ARBA00004193"/>
    </source>
</evidence>
<evidence type="ECO:0000256" key="1">
    <source>
        <dbReference type="ARBA" id="ARBA00001946"/>
    </source>
</evidence>
<comment type="similarity">
    <text evidence="4">Belongs to the small GTPase superfamily. Rab family.</text>
</comment>
<keyword evidence="9" id="KW-0547">Nucleotide-binding</keyword>
<comment type="cofactor">
    <cofactor evidence="1">
        <name>Mg(2+)</name>
        <dbReference type="ChEBI" id="CHEBI:18420"/>
    </cofactor>
</comment>
<evidence type="ECO:0000256" key="11">
    <source>
        <dbReference type="ARBA" id="ARBA00022927"/>
    </source>
</evidence>
<evidence type="ECO:0000256" key="4">
    <source>
        <dbReference type="ARBA" id="ARBA00006270"/>
    </source>
</evidence>
<dbReference type="PROSITE" id="PS51421">
    <property type="entry name" value="RAS"/>
    <property type="match status" value="1"/>
</dbReference>
<protein>
    <recommendedName>
        <fullName evidence="5">small monomeric GTPase</fullName>
        <ecNumber evidence="5">3.6.5.2</ecNumber>
    </recommendedName>
</protein>
<dbReference type="GO" id="GO:0005525">
    <property type="term" value="F:GTP binding"/>
    <property type="evidence" value="ECO:0007669"/>
    <property type="project" value="UniProtKB-KW"/>
</dbReference>
<dbReference type="InterPro" id="IPR027417">
    <property type="entry name" value="P-loop_NTPase"/>
</dbReference>
<evidence type="ECO:0000256" key="13">
    <source>
        <dbReference type="ARBA" id="ARBA00023136"/>
    </source>
</evidence>
<keyword evidence="8" id="KW-0597">Phosphoprotein</keyword>
<accession>F2U570</accession>
<dbReference type="GO" id="GO:0030670">
    <property type="term" value="C:phagocytic vesicle membrane"/>
    <property type="evidence" value="ECO:0007669"/>
    <property type="project" value="UniProtKB-SubCell"/>
</dbReference>
<dbReference type="PROSITE" id="PS51420">
    <property type="entry name" value="RHO"/>
    <property type="match status" value="1"/>
</dbReference>
<keyword evidence="19" id="KW-1185">Reference proteome</keyword>
<dbReference type="GO" id="GO:0005829">
    <property type="term" value="C:cytosol"/>
    <property type="evidence" value="ECO:0007669"/>
    <property type="project" value="GOC"/>
</dbReference>
<dbReference type="GO" id="GO:0005770">
    <property type="term" value="C:late endosome"/>
    <property type="evidence" value="ECO:0007669"/>
    <property type="project" value="TreeGrafter"/>
</dbReference>
<dbReference type="PANTHER" id="PTHR47981:SF1">
    <property type="entry name" value="RE17845P"/>
    <property type="match status" value="1"/>
</dbReference>
<keyword evidence="6" id="KW-0813">Transport</keyword>
<keyword evidence="14" id="KW-0449">Lipoprotein</keyword>
<dbReference type="FunCoup" id="F2U570">
    <property type="interactions" value="352"/>
</dbReference>
<evidence type="ECO:0000256" key="10">
    <source>
        <dbReference type="ARBA" id="ARBA00022801"/>
    </source>
</evidence>
<comment type="catalytic activity">
    <reaction evidence="17">
        <text>GTP + H2O = GDP + phosphate + H(+)</text>
        <dbReference type="Rhea" id="RHEA:19669"/>
        <dbReference type="ChEBI" id="CHEBI:15377"/>
        <dbReference type="ChEBI" id="CHEBI:15378"/>
        <dbReference type="ChEBI" id="CHEBI:37565"/>
        <dbReference type="ChEBI" id="CHEBI:43474"/>
        <dbReference type="ChEBI" id="CHEBI:58189"/>
        <dbReference type="EC" id="3.6.5.2"/>
    </reaction>
    <physiologicalReaction direction="left-to-right" evidence="17">
        <dbReference type="Rhea" id="RHEA:19670"/>
    </physiologicalReaction>
</comment>
<dbReference type="GO" id="GO:0003925">
    <property type="term" value="F:G protein activity"/>
    <property type="evidence" value="ECO:0007669"/>
    <property type="project" value="UniProtKB-EC"/>
</dbReference>
<dbReference type="SMART" id="SM00176">
    <property type="entry name" value="RAN"/>
    <property type="match status" value="1"/>
</dbReference>
<keyword evidence="10" id="KW-0378">Hydrolase</keyword>
<dbReference type="GeneID" id="16076609"/>
<keyword evidence="15" id="KW-0636">Prenylation</keyword>
<dbReference type="SMART" id="SM00173">
    <property type="entry name" value="RAS"/>
    <property type="match status" value="1"/>
</dbReference>
<evidence type="ECO:0000256" key="14">
    <source>
        <dbReference type="ARBA" id="ARBA00023288"/>
    </source>
</evidence>
<gene>
    <name evidence="18" type="ORF">PTSG_03436</name>
</gene>
<dbReference type="RefSeq" id="XP_004996022.1">
    <property type="nucleotide sequence ID" value="XM_004995965.1"/>
</dbReference>
<dbReference type="SMART" id="SM00175">
    <property type="entry name" value="RAB"/>
    <property type="match status" value="1"/>
</dbReference>
<dbReference type="SMART" id="SM00174">
    <property type="entry name" value="RHO"/>
    <property type="match status" value="1"/>
</dbReference>
<dbReference type="EMBL" id="GL832961">
    <property type="protein sequence ID" value="EGD82786.1"/>
    <property type="molecule type" value="Genomic_DNA"/>
</dbReference>
<evidence type="ECO:0000256" key="12">
    <source>
        <dbReference type="ARBA" id="ARBA00023134"/>
    </source>
</evidence>
<dbReference type="GO" id="GO:0015031">
    <property type="term" value="P:protein transport"/>
    <property type="evidence" value="ECO:0007669"/>
    <property type="project" value="UniProtKB-KW"/>
</dbReference>
<dbReference type="OrthoDB" id="1436450at2759"/>
<dbReference type="PROSITE" id="PS51419">
    <property type="entry name" value="RAB"/>
    <property type="match status" value="1"/>
</dbReference>
<comment type="subcellular location">
    <subcellularLocation>
        <location evidence="2">Cell membrane</location>
        <topology evidence="2">Lipid-anchor</topology>
    </subcellularLocation>
    <subcellularLocation>
        <location evidence="3">Cytoplasmic vesicle</location>
        <location evidence="3">Phagosome membrane</location>
        <topology evidence="3">Lipid-anchor</topology>
        <orientation evidence="3">Cytoplasmic side</orientation>
    </subcellularLocation>
</comment>
<dbReference type="OMA" id="WCAEQKV"/>
<evidence type="ECO:0000256" key="15">
    <source>
        <dbReference type="ARBA" id="ARBA00023289"/>
    </source>
</evidence>
<reference evidence="18" key="1">
    <citation type="submission" date="2009-08" db="EMBL/GenBank/DDBJ databases">
        <title>Annotation of Salpingoeca rosetta.</title>
        <authorList>
            <consortium name="The Broad Institute Genome Sequencing Platform"/>
            <person name="Russ C."/>
            <person name="Cuomo C."/>
            <person name="Burger G."/>
            <person name="Gray M.W."/>
            <person name="Holland P.W.H."/>
            <person name="King N."/>
            <person name="Lang F.B.F."/>
            <person name="Roger A.J."/>
            <person name="Ruiz-Trillo I."/>
            <person name="Young S.K."/>
            <person name="Zeng Q."/>
            <person name="Gargeya S."/>
            <person name="Alvarado L."/>
            <person name="Berlin A."/>
            <person name="Chapman S.B."/>
            <person name="Chen Z."/>
            <person name="Freedman E."/>
            <person name="Gellesch M."/>
            <person name="Goldberg J."/>
            <person name="Griggs A."/>
            <person name="Gujja S."/>
            <person name="Heilman E."/>
            <person name="Heiman D."/>
            <person name="Howarth C."/>
            <person name="Mehta T."/>
            <person name="Neiman D."/>
            <person name="Pearson M."/>
            <person name="Roberts A."/>
            <person name="Saif S."/>
            <person name="Shea T."/>
            <person name="Shenoy N."/>
            <person name="Sisk P."/>
            <person name="Stolte C."/>
            <person name="Sykes S."/>
            <person name="White J."/>
            <person name="Yandava C."/>
            <person name="Haas B."/>
            <person name="Nusbaum C."/>
            <person name="Birren B."/>
        </authorList>
    </citation>
    <scope>NUCLEOTIDE SEQUENCE [LARGE SCALE GENOMIC DNA]</scope>
    <source>
        <strain evidence="18">ATCC 50818</strain>
    </source>
</reference>
<dbReference type="AlphaFoldDB" id="F2U570"/>
<evidence type="ECO:0000256" key="8">
    <source>
        <dbReference type="ARBA" id="ARBA00022553"/>
    </source>
</evidence>
<dbReference type="GO" id="GO:0005886">
    <property type="term" value="C:plasma membrane"/>
    <property type="evidence" value="ECO:0007669"/>
    <property type="project" value="UniProtKB-SubCell"/>
</dbReference>
<evidence type="ECO:0000256" key="5">
    <source>
        <dbReference type="ARBA" id="ARBA00011984"/>
    </source>
</evidence>
<evidence type="ECO:0000256" key="6">
    <source>
        <dbReference type="ARBA" id="ARBA00022448"/>
    </source>
</evidence>
<dbReference type="STRING" id="946362.F2U570"/>
<dbReference type="InParanoid" id="F2U570"/>
<dbReference type="InterPro" id="IPR001806">
    <property type="entry name" value="Small_GTPase"/>
</dbReference>
<dbReference type="GO" id="GO:0042147">
    <property type="term" value="P:retrograde transport, endosome to Golgi"/>
    <property type="evidence" value="ECO:0007669"/>
    <property type="project" value="TreeGrafter"/>
</dbReference>
<dbReference type="Proteomes" id="UP000007799">
    <property type="component" value="Unassembled WGS sequence"/>
</dbReference>
<organism evidence="19">
    <name type="scientific">Salpingoeca rosetta (strain ATCC 50818 / BSB-021)</name>
    <dbReference type="NCBI Taxonomy" id="946362"/>
    <lineage>
        <taxon>Eukaryota</taxon>
        <taxon>Choanoflagellata</taxon>
        <taxon>Craspedida</taxon>
        <taxon>Salpingoecidae</taxon>
        <taxon>Salpingoeca</taxon>
    </lineage>
</organism>
<name>F2U570_SALR5</name>
<keyword evidence="16" id="KW-0968">Cytoplasmic vesicle</keyword>
<evidence type="ECO:0000313" key="18">
    <source>
        <dbReference type="EMBL" id="EGD82786.1"/>
    </source>
</evidence>
<dbReference type="eggNOG" id="KOG0394">
    <property type="taxonomic scope" value="Eukaryota"/>
</dbReference>
<sequence>MASSTRMVKVILLGDGSVGKSSLMQQFVRNEFNSESFHTIGVEVLNKDVRVGSEAITMQIWDTAGQERFRSLRTPFYRGADCCMLTFDLTDPNSFNNINMWRDEFLKHASVDDVAAFPFLLLGNKADLAEQRQVTAEAARAWCRENGNVPYYETSAKTGSNVEDAFQQAARMLLQHGTQAAPDFDDTVDLKKQRRESSSCC</sequence>
<keyword evidence="7" id="KW-1003">Cell membrane</keyword>
<dbReference type="GO" id="GO:0005764">
    <property type="term" value="C:lysosome"/>
    <property type="evidence" value="ECO:0007669"/>
    <property type="project" value="TreeGrafter"/>
</dbReference>